<feature type="transmembrane region" description="Helical" evidence="7">
    <location>
        <begin position="416"/>
        <end position="437"/>
    </location>
</feature>
<evidence type="ECO:0000256" key="5">
    <source>
        <dbReference type="ARBA" id="ARBA00023136"/>
    </source>
</evidence>
<comment type="similarity">
    <text evidence="2 6">Belongs to the sodium:solute symporter (SSF) (TC 2.A.21) family.</text>
</comment>
<dbReference type="Proteomes" id="UP001484239">
    <property type="component" value="Unassembled WGS sequence"/>
</dbReference>
<keyword evidence="3 7" id="KW-0812">Transmembrane</keyword>
<dbReference type="PANTHER" id="PTHR11819:SF77">
    <property type="entry name" value="SODIUM_GLUCOSE COTRANSPORT PROTEIN"/>
    <property type="match status" value="1"/>
</dbReference>
<feature type="transmembrane region" description="Helical" evidence="7">
    <location>
        <begin position="186"/>
        <end position="206"/>
    </location>
</feature>
<dbReference type="InterPro" id="IPR001734">
    <property type="entry name" value="Na/solute_symporter"/>
</dbReference>
<keyword evidence="5 7" id="KW-0472">Membrane</keyword>
<keyword evidence="4 7" id="KW-1133">Transmembrane helix</keyword>
<reference evidence="8 9" key="1">
    <citation type="submission" date="2024-02" db="EMBL/GenBank/DDBJ databases">
        <title>A novel Gemmatimonadota bacterium.</title>
        <authorList>
            <person name="Du Z.-J."/>
            <person name="Ye Y.-Q."/>
        </authorList>
    </citation>
    <scope>NUCLEOTIDE SEQUENCE [LARGE SCALE GENOMIC DNA]</scope>
    <source>
        <strain evidence="8 9">DH-20</strain>
    </source>
</reference>
<feature type="transmembrane region" description="Helical" evidence="7">
    <location>
        <begin position="474"/>
        <end position="494"/>
    </location>
</feature>
<dbReference type="CDD" id="cd11477">
    <property type="entry name" value="SLC5sbd_u1"/>
    <property type="match status" value="1"/>
</dbReference>
<dbReference type="InterPro" id="IPR038377">
    <property type="entry name" value="Na/Glc_symporter_sf"/>
</dbReference>
<keyword evidence="9" id="KW-1185">Reference proteome</keyword>
<dbReference type="Gene3D" id="1.20.1730.10">
    <property type="entry name" value="Sodium/glucose cotransporter"/>
    <property type="match status" value="1"/>
</dbReference>
<sequence length="588" mass="63045">MTLQTLDWAVVALYGVVVLAVGLAFTRRAGRDANEYFLAGRRLPWWVLGTSMVATTFSTDTPNLVTDIVRTNGVSGNWVWWAFVLTGMLTVFFYAKLWRRSGVTTDVEFYELRYSGGLAAFLRGFRALYLGLFFNVMIMATVTLAAIKIGGVLLGVSPVTVVLVAGTVTLLYSATSGLWGVVATDLLLFVVAIVGAVAAAVVAVGLPEVGGLGPLLAHPNVQGSLSFLPDFSDWSTAAAVFVIPIAVQWWSTWYPGSEPGGGGYAAQRMLAAKDEGHALKAVLWFNAAHYGIRPWPWILVALASLVVFPDLESIRAAFPSIDPAILGHDLAYPAMLSFLPTGLLGLVVASLAAAYMSTISTHLNWGSSYVVEDVYRRFVRSDADERHYVTVARLTTVVLTVVMGVVALWLETALQAFQILLQIGAGTGLVFLLRWFWWRVNAWSELSAMVISFAVAVWFEFAHVPLGLPEYDPSTRLVIGVVVTTIGWIAVTFLTPPTDEATLRAFHARMRPVGSGWRAVVGDQPAPEGESVGAAALAWFLGCVAVYGALFATGYALYGSGVAALVVGSVAAGAAFGVLRLLPKVGLR</sequence>
<evidence type="ECO:0000256" key="4">
    <source>
        <dbReference type="ARBA" id="ARBA00022989"/>
    </source>
</evidence>
<dbReference type="Pfam" id="PF00474">
    <property type="entry name" value="SSF"/>
    <property type="match status" value="1"/>
</dbReference>
<feature type="transmembrane region" description="Helical" evidence="7">
    <location>
        <begin position="562"/>
        <end position="582"/>
    </location>
</feature>
<dbReference type="EMBL" id="JBBHLI010000001">
    <property type="protein sequence ID" value="MEK9499823.1"/>
    <property type="molecule type" value="Genomic_DNA"/>
</dbReference>
<evidence type="ECO:0000256" key="7">
    <source>
        <dbReference type="SAM" id="Phobius"/>
    </source>
</evidence>
<feature type="transmembrane region" description="Helical" evidence="7">
    <location>
        <begin position="127"/>
        <end position="147"/>
    </location>
</feature>
<evidence type="ECO:0000313" key="8">
    <source>
        <dbReference type="EMBL" id="MEK9499823.1"/>
    </source>
</evidence>
<feature type="transmembrane region" description="Helical" evidence="7">
    <location>
        <begin position="390"/>
        <end position="410"/>
    </location>
</feature>
<feature type="transmembrane region" description="Helical" evidence="7">
    <location>
        <begin position="6"/>
        <end position="26"/>
    </location>
</feature>
<dbReference type="PANTHER" id="PTHR11819">
    <property type="entry name" value="SOLUTE CARRIER FAMILY 5"/>
    <property type="match status" value="1"/>
</dbReference>
<accession>A0ABU9E6S0</accession>
<comment type="caution">
    <text evidence="8">The sequence shown here is derived from an EMBL/GenBank/DDBJ whole genome shotgun (WGS) entry which is preliminary data.</text>
</comment>
<gene>
    <name evidence="8" type="ORF">WI372_02360</name>
</gene>
<name>A0ABU9E6S0_9BACT</name>
<evidence type="ECO:0000256" key="1">
    <source>
        <dbReference type="ARBA" id="ARBA00004141"/>
    </source>
</evidence>
<proteinExistence type="inferred from homology"/>
<evidence type="ECO:0000313" key="9">
    <source>
        <dbReference type="Proteomes" id="UP001484239"/>
    </source>
</evidence>
<dbReference type="RefSeq" id="WP_405286268.1">
    <property type="nucleotide sequence ID" value="NZ_JBBHLI010000001.1"/>
</dbReference>
<feature type="transmembrane region" description="Helical" evidence="7">
    <location>
        <begin position="153"/>
        <end position="174"/>
    </location>
</feature>
<feature type="transmembrane region" description="Helical" evidence="7">
    <location>
        <begin position="449"/>
        <end position="468"/>
    </location>
</feature>
<protein>
    <submittedName>
        <fullName evidence="8">Sodium:solute symporter family protein</fullName>
    </submittedName>
</protein>
<evidence type="ECO:0000256" key="3">
    <source>
        <dbReference type="ARBA" id="ARBA00022692"/>
    </source>
</evidence>
<organism evidence="8 9">
    <name type="scientific">Gaopeijia maritima</name>
    <dbReference type="NCBI Taxonomy" id="3119007"/>
    <lineage>
        <taxon>Bacteria</taxon>
        <taxon>Pseudomonadati</taxon>
        <taxon>Gemmatimonadota</taxon>
        <taxon>Longimicrobiia</taxon>
        <taxon>Gaopeijiales</taxon>
        <taxon>Gaopeijiaceae</taxon>
        <taxon>Gaopeijia</taxon>
    </lineage>
</organism>
<comment type="subcellular location">
    <subcellularLocation>
        <location evidence="1">Membrane</location>
        <topology evidence="1">Multi-pass membrane protein</topology>
    </subcellularLocation>
</comment>
<evidence type="ECO:0000256" key="2">
    <source>
        <dbReference type="ARBA" id="ARBA00006434"/>
    </source>
</evidence>
<feature type="transmembrane region" description="Helical" evidence="7">
    <location>
        <begin position="534"/>
        <end position="556"/>
    </location>
</feature>
<feature type="transmembrane region" description="Helical" evidence="7">
    <location>
        <begin position="38"/>
        <end position="58"/>
    </location>
</feature>
<dbReference type="PROSITE" id="PS50283">
    <property type="entry name" value="NA_SOLUT_SYMP_3"/>
    <property type="match status" value="1"/>
</dbReference>
<evidence type="ECO:0000256" key="6">
    <source>
        <dbReference type="RuleBase" id="RU362091"/>
    </source>
</evidence>
<feature type="transmembrane region" description="Helical" evidence="7">
    <location>
        <begin position="330"/>
        <end position="355"/>
    </location>
</feature>
<feature type="transmembrane region" description="Helical" evidence="7">
    <location>
        <begin position="78"/>
        <end position="95"/>
    </location>
</feature>